<evidence type="ECO:0000256" key="6">
    <source>
        <dbReference type="SAM" id="MobiDB-lite"/>
    </source>
</evidence>
<accession>A0ABT1GZ82</accession>
<feature type="region of interest" description="Disordered" evidence="6">
    <location>
        <begin position="1"/>
        <end position="23"/>
    </location>
</feature>
<dbReference type="NCBIfam" id="TIGR00121">
    <property type="entry name" value="birA_ligase"/>
    <property type="match status" value="1"/>
</dbReference>
<dbReference type="Proteomes" id="UP001205740">
    <property type="component" value="Unassembled WGS sequence"/>
</dbReference>
<keyword evidence="3" id="KW-0067">ATP-binding</keyword>
<dbReference type="CDD" id="cd16442">
    <property type="entry name" value="BPL"/>
    <property type="match status" value="1"/>
</dbReference>
<evidence type="ECO:0000313" key="9">
    <source>
        <dbReference type="Proteomes" id="UP001205740"/>
    </source>
</evidence>
<dbReference type="InterPro" id="IPR008988">
    <property type="entry name" value="Transcriptional_repressor_C"/>
</dbReference>
<evidence type="ECO:0000256" key="5">
    <source>
        <dbReference type="ARBA" id="ARBA00024227"/>
    </source>
</evidence>
<keyword evidence="9" id="KW-1185">Reference proteome</keyword>
<evidence type="ECO:0000256" key="3">
    <source>
        <dbReference type="ARBA" id="ARBA00022840"/>
    </source>
</evidence>
<dbReference type="InterPro" id="IPR004408">
    <property type="entry name" value="Biotin_CoA_COase_ligase"/>
</dbReference>
<reference evidence="8 9" key="1">
    <citation type="submission" date="2022-06" db="EMBL/GenBank/DDBJ databases">
        <title>Genomic Encyclopedia of Archaeal and Bacterial Type Strains, Phase II (KMG-II): from individual species to whole genera.</title>
        <authorList>
            <person name="Goeker M."/>
        </authorList>
    </citation>
    <scope>NUCLEOTIDE SEQUENCE [LARGE SCALE GENOMIC DNA]</scope>
    <source>
        <strain evidence="8 9">DSM 45037</strain>
    </source>
</reference>
<protein>
    <recommendedName>
        <fullName evidence="5">biotin--[biotin carboxyl-carrier protein] ligase</fullName>
        <ecNumber evidence="5">6.3.4.15</ecNumber>
    </recommendedName>
</protein>
<dbReference type="Gene3D" id="3.30.930.10">
    <property type="entry name" value="Bira Bifunctional Protein, Domain 2"/>
    <property type="match status" value="1"/>
</dbReference>
<dbReference type="SUPFAM" id="SSF55681">
    <property type="entry name" value="Class II aaRS and biotin synthetases"/>
    <property type="match status" value="1"/>
</dbReference>
<dbReference type="InterPro" id="IPR003142">
    <property type="entry name" value="BPL_C"/>
</dbReference>
<dbReference type="InterPro" id="IPR045864">
    <property type="entry name" value="aa-tRNA-synth_II/BPL/LPL"/>
</dbReference>
<evidence type="ECO:0000256" key="2">
    <source>
        <dbReference type="ARBA" id="ARBA00022741"/>
    </source>
</evidence>
<keyword evidence="2" id="KW-0547">Nucleotide-binding</keyword>
<evidence type="ECO:0000256" key="1">
    <source>
        <dbReference type="ARBA" id="ARBA00022598"/>
    </source>
</evidence>
<feature type="domain" description="BPL/LPL catalytic" evidence="7">
    <location>
        <begin position="47"/>
        <end position="231"/>
    </location>
</feature>
<dbReference type="PANTHER" id="PTHR12835">
    <property type="entry name" value="BIOTIN PROTEIN LIGASE"/>
    <property type="match status" value="1"/>
</dbReference>
<comment type="caution">
    <text evidence="8">The sequence shown here is derived from an EMBL/GenBank/DDBJ whole genome shotgun (WGS) entry which is preliminary data.</text>
</comment>
<proteinExistence type="predicted"/>
<keyword evidence="4" id="KW-0092">Biotin</keyword>
<dbReference type="Pfam" id="PF03099">
    <property type="entry name" value="BPL_LplA_LipB"/>
    <property type="match status" value="1"/>
</dbReference>
<evidence type="ECO:0000313" key="8">
    <source>
        <dbReference type="EMBL" id="MCP2160296.1"/>
    </source>
</evidence>
<dbReference type="InterPro" id="IPR004143">
    <property type="entry name" value="BPL_LPL_catalytic"/>
</dbReference>
<evidence type="ECO:0000259" key="7">
    <source>
        <dbReference type="PROSITE" id="PS51733"/>
    </source>
</evidence>
<keyword evidence="1 8" id="KW-0436">Ligase</keyword>
<dbReference type="GO" id="GO:0016874">
    <property type="term" value="F:ligase activity"/>
    <property type="evidence" value="ECO:0007669"/>
    <property type="project" value="UniProtKB-KW"/>
</dbReference>
<gene>
    <name evidence="8" type="ORF">LX12_001483</name>
</gene>
<dbReference type="Gene3D" id="2.30.30.100">
    <property type="match status" value="1"/>
</dbReference>
<dbReference type="SUPFAM" id="SSF50037">
    <property type="entry name" value="C-terminal domain of transcriptional repressors"/>
    <property type="match status" value="1"/>
</dbReference>
<dbReference type="Pfam" id="PF02237">
    <property type="entry name" value="BPL_C"/>
    <property type="match status" value="1"/>
</dbReference>
<dbReference type="EMBL" id="JAMTCG010000003">
    <property type="protein sequence ID" value="MCP2160296.1"/>
    <property type="molecule type" value="Genomic_DNA"/>
</dbReference>
<organism evidence="8 9">
    <name type="scientific">Williamsia serinedens</name>
    <dbReference type="NCBI Taxonomy" id="391736"/>
    <lineage>
        <taxon>Bacteria</taxon>
        <taxon>Bacillati</taxon>
        <taxon>Actinomycetota</taxon>
        <taxon>Actinomycetes</taxon>
        <taxon>Mycobacteriales</taxon>
        <taxon>Nocardiaceae</taxon>
        <taxon>Williamsia</taxon>
    </lineage>
</organism>
<evidence type="ECO:0000256" key="4">
    <source>
        <dbReference type="ARBA" id="ARBA00023267"/>
    </source>
</evidence>
<sequence>MLASGRSVGGTGDTSEARGRVARRTSVIAMDPAPTDLYAARIADRAGGGWSVEVVAETGSTNADLVARCATDPVPGVALVAERQTAGRGRHGRMWTAPPGGTLTMSVTVDASAPGAGDALGWLPLAAGVAVARAVAEVGGVDVRLKWPNDVLLPVGSAGEVGKVAGILAELAPGTRPCAVVGIGINTGLQPDDLPVPTATSVNLATGRTVDRSELAGAVLAALTEELADWPGDTAAVADRYRAACATLSRAVRVELPGDRMLEGVAVDVDDLGRVVVETSDGTTTAVAAGDVTHLRVQG</sequence>
<dbReference type="PANTHER" id="PTHR12835:SF5">
    <property type="entry name" value="BIOTIN--PROTEIN LIGASE"/>
    <property type="match status" value="1"/>
</dbReference>
<name>A0ABT1GZ82_9NOCA</name>
<dbReference type="PROSITE" id="PS51733">
    <property type="entry name" value="BPL_LPL_CATALYTIC"/>
    <property type="match status" value="1"/>
</dbReference>
<dbReference type="EC" id="6.3.4.15" evidence="5"/>